<dbReference type="Gene3D" id="1.10.3170.10">
    <property type="entry name" value="Recbcd, chain B, domain 2"/>
    <property type="match status" value="1"/>
</dbReference>
<evidence type="ECO:0000313" key="7">
    <source>
        <dbReference type="EMBL" id="PQB05363.1"/>
    </source>
</evidence>
<dbReference type="InterPro" id="IPR014016">
    <property type="entry name" value="UvrD-like_ATP-bd"/>
</dbReference>
<dbReference type="EMBL" id="MQUB01000001">
    <property type="protein sequence ID" value="PQB05363.1"/>
    <property type="molecule type" value="Genomic_DNA"/>
</dbReference>
<gene>
    <name evidence="7" type="ORF">BST85_11045</name>
</gene>
<feature type="domain" description="UvrD-like helicase ATP-binding" evidence="6">
    <location>
        <begin position="1"/>
        <end position="473"/>
    </location>
</feature>
<proteinExistence type="predicted"/>
<dbReference type="Pfam" id="PF00580">
    <property type="entry name" value="UvrD-helicase"/>
    <property type="match status" value="1"/>
</dbReference>
<dbReference type="GO" id="GO:0003677">
    <property type="term" value="F:DNA binding"/>
    <property type="evidence" value="ECO:0007669"/>
    <property type="project" value="InterPro"/>
</dbReference>
<accession>A0A2S7KS27</accession>
<dbReference type="GO" id="GO:0000725">
    <property type="term" value="P:recombinational repair"/>
    <property type="evidence" value="ECO:0007669"/>
    <property type="project" value="TreeGrafter"/>
</dbReference>
<evidence type="ECO:0000259" key="6">
    <source>
        <dbReference type="PROSITE" id="PS51198"/>
    </source>
</evidence>
<dbReference type="RefSeq" id="WP_104813301.1">
    <property type="nucleotide sequence ID" value="NZ_MQUB01000001.1"/>
</dbReference>
<dbReference type="GO" id="GO:0005524">
    <property type="term" value="F:ATP binding"/>
    <property type="evidence" value="ECO:0007669"/>
    <property type="project" value="UniProtKB-UniRule"/>
</dbReference>
<organism evidence="7 8">
    <name type="scientific">Aureitalea marina</name>
    <dbReference type="NCBI Taxonomy" id="930804"/>
    <lineage>
        <taxon>Bacteria</taxon>
        <taxon>Pseudomonadati</taxon>
        <taxon>Bacteroidota</taxon>
        <taxon>Flavobacteriia</taxon>
        <taxon>Flavobacteriales</taxon>
        <taxon>Flavobacteriaceae</taxon>
        <taxon>Aureitalea</taxon>
    </lineage>
</organism>
<sequence>MDSSGPSPNIFIYDASAGSGKTFTLVREYLTELLISKNPSFFRHILAITFTNKATAEMKNRIISTLIDLSWIEPKDPPAMLEELIESTGLDRSKIKSRARSILEHLLRNYGMFSVETIDSFNHRLLRTFASDLKLPGQFEVSLDTEDLLLMAVDRLIDKVGEERVLTDLLIEFALEKTESDKSWDVGYDLFNSSKILAKDKEQESLESLLSNSLTELLEYRQALLDRVAGLRRLIQANGEGIMEMFRQKDIERLNFTRGYIFDFYQKLAEGNTDMNLQTKWLQNLESQDPYTSKQKQEIKDLVDGLMPDVISTYHATRPLIIELRFLENILSNFIPIAVLKLIDNEIQGLEKELQILPIYKFNRIIGSKIKDQPSPFIYERLGERYRKFMIDEFQDTSFLQWQNLIPLIENALSQQYTDGTFGQLTLVGDAKQSIYRWRGGLPEQFIELDQTNIPFQGAMVQMSHLPRNYRSRDQIIDFNNGFFTHTSGFLSYMAYQELYRTGNRQETNKRPGDVFASDS</sequence>
<keyword evidence="4 5" id="KW-0067">ATP-binding</keyword>
<dbReference type="SUPFAM" id="SSF52540">
    <property type="entry name" value="P-loop containing nucleoside triphosphate hydrolases"/>
    <property type="match status" value="1"/>
</dbReference>
<dbReference type="OrthoDB" id="9810135at2"/>
<evidence type="ECO:0000256" key="3">
    <source>
        <dbReference type="ARBA" id="ARBA00022806"/>
    </source>
</evidence>
<keyword evidence="8" id="KW-1185">Reference proteome</keyword>
<evidence type="ECO:0000256" key="5">
    <source>
        <dbReference type="PROSITE-ProRule" id="PRU00560"/>
    </source>
</evidence>
<name>A0A2S7KS27_9FLAO</name>
<reference evidence="7 8" key="1">
    <citation type="submission" date="2016-11" db="EMBL/GenBank/DDBJ databases">
        <title>Trade-off between light-utilization and light-protection in marine flavobacteria.</title>
        <authorList>
            <person name="Kumagai Y."/>
        </authorList>
    </citation>
    <scope>NUCLEOTIDE SEQUENCE [LARGE SCALE GENOMIC DNA]</scope>
    <source>
        <strain evidence="7 8">NBRC 107741</strain>
    </source>
</reference>
<dbReference type="GO" id="GO:0043138">
    <property type="term" value="F:3'-5' DNA helicase activity"/>
    <property type="evidence" value="ECO:0007669"/>
    <property type="project" value="TreeGrafter"/>
</dbReference>
<evidence type="ECO:0000256" key="1">
    <source>
        <dbReference type="ARBA" id="ARBA00022741"/>
    </source>
</evidence>
<dbReference type="GO" id="GO:0005829">
    <property type="term" value="C:cytosol"/>
    <property type="evidence" value="ECO:0007669"/>
    <property type="project" value="TreeGrafter"/>
</dbReference>
<comment type="caution">
    <text evidence="7">The sequence shown here is derived from an EMBL/GenBank/DDBJ whole genome shotgun (WGS) entry which is preliminary data.</text>
</comment>
<protein>
    <recommendedName>
        <fullName evidence="6">UvrD-like helicase ATP-binding domain-containing protein</fullName>
    </recommendedName>
</protein>
<dbReference type="Gene3D" id="3.40.50.300">
    <property type="entry name" value="P-loop containing nucleotide triphosphate hydrolases"/>
    <property type="match status" value="1"/>
</dbReference>
<keyword evidence="2 5" id="KW-0378">Hydrolase</keyword>
<dbReference type="InterPro" id="IPR000212">
    <property type="entry name" value="DNA_helicase_UvrD/REP"/>
</dbReference>
<dbReference type="AlphaFoldDB" id="A0A2S7KS27"/>
<evidence type="ECO:0000256" key="2">
    <source>
        <dbReference type="ARBA" id="ARBA00022801"/>
    </source>
</evidence>
<dbReference type="PANTHER" id="PTHR11070:SF67">
    <property type="entry name" value="DNA 3'-5' HELICASE"/>
    <property type="match status" value="1"/>
</dbReference>
<dbReference type="InterPro" id="IPR027417">
    <property type="entry name" value="P-loop_NTPase"/>
</dbReference>
<dbReference type="GO" id="GO:0016787">
    <property type="term" value="F:hydrolase activity"/>
    <property type="evidence" value="ECO:0007669"/>
    <property type="project" value="UniProtKB-UniRule"/>
</dbReference>
<evidence type="ECO:0000313" key="8">
    <source>
        <dbReference type="Proteomes" id="UP000239800"/>
    </source>
</evidence>
<keyword evidence="1 5" id="KW-0547">Nucleotide-binding</keyword>
<dbReference type="PROSITE" id="PS51198">
    <property type="entry name" value="UVRD_HELICASE_ATP_BIND"/>
    <property type="match status" value="1"/>
</dbReference>
<feature type="binding site" evidence="5">
    <location>
        <begin position="15"/>
        <end position="22"/>
    </location>
    <ligand>
        <name>ATP</name>
        <dbReference type="ChEBI" id="CHEBI:30616"/>
    </ligand>
</feature>
<keyword evidence="3 5" id="KW-0347">Helicase</keyword>
<dbReference type="PANTHER" id="PTHR11070">
    <property type="entry name" value="UVRD / RECB / PCRA DNA HELICASE FAMILY MEMBER"/>
    <property type="match status" value="1"/>
</dbReference>
<dbReference type="Proteomes" id="UP000239800">
    <property type="component" value="Unassembled WGS sequence"/>
</dbReference>
<evidence type="ECO:0000256" key="4">
    <source>
        <dbReference type="ARBA" id="ARBA00022840"/>
    </source>
</evidence>